<dbReference type="Pfam" id="PF00892">
    <property type="entry name" value="EamA"/>
    <property type="match status" value="2"/>
</dbReference>
<dbReference type="PANTHER" id="PTHR32322:SF18">
    <property type="entry name" value="S-ADENOSYLMETHIONINE_S-ADENOSYLHOMOCYSTEINE TRANSPORTER"/>
    <property type="match status" value="1"/>
</dbReference>
<keyword evidence="5 6" id="KW-0472">Membrane</keyword>
<accession>A0A926Q447</accession>
<feature type="transmembrane region" description="Helical" evidence="6">
    <location>
        <begin position="7"/>
        <end position="27"/>
    </location>
</feature>
<feature type="transmembrane region" description="Helical" evidence="6">
    <location>
        <begin position="247"/>
        <end position="267"/>
    </location>
</feature>
<evidence type="ECO:0000313" key="8">
    <source>
        <dbReference type="EMBL" id="MBC9796691.1"/>
    </source>
</evidence>
<dbReference type="InterPro" id="IPR000620">
    <property type="entry name" value="EamA_dom"/>
</dbReference>
<evidence type="ECO:0000256" key="4">
    <source>
        <dbReference type="ARBA" id="ARBA00022989"/>
    </source>
</evidence>
<feature type="transmembrane region" description="Helical" evidence="6">
    <location>
        <begin position="191"/>
        <end position="210"/>
    </location>
</feature>
<feature type="transmembrane region" description="Helical" evidence="6">
    <location>
        <begin position="77"/>
        <end position="94"/>
    </location>
</feature>
<feature type="transmembrane region" description="Helical" evidence="6">
    <location>
        <begin position="160"/>
        <end position="179"/>
    </location>
</feature>
<dbReference type="PANTHER" id="PTHR32322">
    <property type="entry name" value="INNER MEMBRANE TRANSPORTER"/>
    <property type="match status" value="1"/>
</dbReference>
<dbReference type="RefSeq" id="WP_187965837.1">
    <property type="nucleotide sequence ID" value="NZ_JACVDC010000034.1"/>
</dbReference>
<feature type="transmembrane region" description="Helical" evidence="6">
    <location>
        <begin position="216"/>
        <end position="235"/>
    </location>
</feature>
<dbReference type="AlphaFoldDB" id="A0A926Q447"/>
<feature type="domain" description="EamA" evidence="7">
    <location>
        <begin position="157"/>
        <end position="290"/>
    </location>
</feature>
<feature type="transmembrane region" description="Helical" evidence="6">
    <location>
        <begin position="131"/>
        <end position="148"/>
    </location>
</feature>
<evidence type="ECO:0000256" key="2">
    <source>
        <dbReference type="ARBA" id="ARBA00022475"/>
    </source>
</evidence>
<feature type="domain" description="EamA" evidence="7">
    <location>
        <begin position="5"/>
        <end position="144"/>
    </location>
</feature>
<evidence type="ECO:0000256" key="3">
    <source>
        <dbReference type="ARBA" id="ARBA00022692"/>
    </source>
</evidence>
<proteinExistence type="predicted"/>
<keyword evidence="2" id="KW-1003">Cell membrane</keyword>
<keyword evidence="4 6" id="KW-1133">Transmembrane helix</keyword>
<evidence type="ECO:0000256" key="1">
    <source>
        <dbReference type="ARBA" id="ARBA00004651"/>
    </source>
</evidence>
<feature type="transmembrane region" description="Helical" evidence="6">
    <location>
        <begin position="273"/>
        <end position="291"/>
    </location>
</feature>
<dbReference type="EMBL" id="JACVDC010000034">
    <property type="protein sequence ID" value="MBC9796691.1"/>
    <property type="molecule type" value="Genomic_DNA"/>
</dbReference>
<evidence type="ECO:0000313" key="9">
    <source>
        <dbReference type="Proteomes" id="UP000653730"/>
    </source>
</evidence>
<comment type="caution">
    <text evidence="8">The sequence shown here is derived from an EMBL/GenBank/DDBJ whole genome shotgun (WGS) entry which is preliminary data.</text>
</comment>
<dbReference type="InterPro" id="IPR037185">
    <property type="entry name" value="EmrE-like"/>
</dbReference>
<dbReference type="SUPFAM" id="SSF103481">
    <property type="entry name" value="Multidrug resistance efflux transporter EmrE"/>
    <property type="match status" value="2"/>
</dbReference>
<organism evidence="8 9">
    <name type="scientific">Sinomicrobium weinanense</name>
    <dbReference type="NCBI Taxonomy" id="2842200"/>
    <lineage>
        <taxon>Bacteria</taxon>
        <taxon>Pseudomonadati</taxon>
        <taxon>Bacteroidota</taxon>
        <taxon>Flavobacteriia</taxon>
        <taxon>Flavobacteriales</taxon>
        <taxon>Flavobacteriaceae</taxon>
        <taxon>Sinomicrobium</taxon>
    </lineage>
</organism>
<evidence type="ECO:0000256" key="5">
    <source>
        <dbReference type="ARBA" id="ARBA00023136"/>
    </source>
</evidence>
<sequence>MNNLKGVLLVAFGAASYGILATIVKLANNDGFGTAGLTFSQYLFGAVILSIGAVLVKRSGKTHQSGSPVSIYPRLRLFLFGTSLGLTSSFYYLSIQYVPVSVGIILLMQTIWMGVILEFFTARELVRKRKIAGALVAILGTLMAARVFETDINFSFKGILYGLLAAVSYTVAIYAANRVSLHLPNMIRSKYLVYGGFLAILIFWNIRIIEEFSWEALLKWGIVLGLFGTILPPVLFNKGIPEIGTGLASIIAALEIPVSVFSAYLLLSEHIGILQITGIVTILIAMILINYRRRKKADIPIH</sequence>
<feature type="transmembrane region" description="Helical" evidence="6">
    <location>
        <begin position="39"/>
        <end position="56"/>
    </location>
</feature>
<dbReference type="InterPro" id="IPR050638">
    <property type="entry name" value="AA-Vitamin_Transporters"/>
</dbReference>
<protein>
    <submittedName>
        <fullName evidence="8">DMT family transporter</fullName>
    </submittedName>
</protein>
<name>A0A926Q447_9FLAO</name>
<feature type="transmembrane region" description="Helical" evidence="6">
    <location>
        <begin position="100"/>
        <end position="119"/>
    </location>
</feature>
<reference evidence="8 9" key="1">
    <citation type="submission" date="2020-09" db="EMBL/GenBank/DDBJ databases">
        <title>Sinomicrobium weinanense sp. nov., a halophilic bacteria isolated from saline-alkali soil.</title>
        <authorList>
            <person name="Wu P."/>
            <person name="Ren H."/>
            <person name="Mei Y."/>
            <person name="Liang Y."/>
            <person name="Chen Z."/>
        </authorList>
    </citation>
    <scope>NUCLEOTIDE SEQUENCE [LARGE SCALE GENOMIC DNA]</scope>
    <source>
        <strain evidence="8 9">FJxs</strain>
    </source>
</reference>
<dbReference type="GO" id="GO:0005886">
    <property type="term" value="C:plasma membrane"/>
    <property type="evidence" value="ECO:0007669"/>
    <property type="project" value="UniProtKB-SubCell"/>
</dbReference>
<keyword evidence="9" id="KW-1185">Reference proteome</keyword>
<keyword evidence="3 6" id="KW-0812">Transmembrane</keyword>
<gene>
    <name evidence="8" type="ORF">IBL28_11980</name>
</gene>
<dbReference type="Proteomes" id="UP000653730">
    <property type="component" value="Unassembled WGS sequence"/>
</dbReference>
<evidence type="ECO:0000256" key="6">
    <source>
        <dbReference type="SAM" id="Phobius"/>
    </source>
</evidence>
<evidence type="ECO:0000259" key="7">
    <source>
        <dbReference type="Pfam" id="PF00892"/>
    </source>
</evidence>
<comment type="subcellular location">
    <subcellularLocation>
        <location evidence="1">Cell membrane</location>
        <topology evidence="1">Multi-pass membrane protein</topology>
    </subcellularLocation>
</comment>